<comment type="similarity">
    <text evidence="2 6">Belongs to the Mediator complex subunit 20 family.</text>
</comment>
<gene>
    <name evidence="6" type="primary">MED20</name>
</gene>
<accession>A0AAF3ETW2</accession>
<dbReference type="PANTHER" id="PTHR12465">
    <property type="entry name" value="UBIQUITIN SPECIFIC PROTEASE HOMOLOG 49"/>
    <property type="match status" value="1"/>
</dbReference>
<evidence type="ECO:0000256" key="6">
    <source>
        <dbReference type="RuleBase" id="RU364152"/>
    </source>
</evidence>
<keyword evidence="6" id="KW-0804">Transcription</keyword>
<evidence type="ECO:0000256" key="4">
    <source>
        <dbReference type="ARBA" id="ARBA00023242"/>
    </source>
</evidence>
<dbReference type="Pfam" id="PF08612">
    <property type="entry name" value="Med20"/>
    <property type="match status" value="1"/>
</dbReference>
<sequence length="240" mass="26393">MDEGCGCGRVLCAGEVNGRVRREASVHRHKGGERKIPPEVMGVSWVIETERSQNSIEQLIESGGGTKIGLFVVDSSTYRPVDQLANNIGQLNVLHHSNFPESTFSLAVTATNDPKQPPPKSISDRGFDLILSKLSGALQMDSSGKFDASGTEYSFKDFRVRVGTVTQGGSVKGVVVEIEYTPTWVANQASMMLSEFINMFFPEQTASKPEIITKPTSDLYTALDTLNQYQQIFNRLRKKA</sequence>
<dbReference type="InterPro" id="IPR013921">
    <property type="entry name" value="Mediator_Med20"/>
</dbReference>
<keyword evidence="7" id="KW-1185">Reference proteome</keyword>
<name>A0AAF3ETW2_9BILA</name>
<reference evidence="8" key="1">
    <citation type="submission" date="2024-02" db="UniProtKB">
        <authorList>
            <consortium name="WormBaseParasite"/>
        </authorList>
    </citation>
    <scope>IDENTIFICATION</scope>
</reference>
<organism evidence="7 8">
    <name type="scientific">Mesorhabditis belari</name>
    <dbReference type="NCBI Taxonomy" id="2138241"/>
    <lineage>
        <taxon>Eukaryota</taxon>
        <taxon>Metazoa</taxon>
        <taxon>Ecdysozoa</taxon>
        <taxon>Nematoda</taxon>
        <taxon>Chromadorea</taxon>
        <taxon>Rhabditida</taxon>
        <taxon>Rhabditina</taxon>
        <taxon>Rhabditomorpha</taxon>
        <taxon>Rhabditoidea</taxon>
        <taxon>Rhabditidae</taxon>
        <taxon>Mesorhabditinae</taxon>
        <taxon>Mesorhabditis</taxon>
    </lineage>
</organism>
<dbReference type="PANTHER" id="PTHR12465:SF0">
    <property type="entry name" value="MEDIATOR OF RNA POLYMERASE II TRANSCRIPTION SUBUNIT 20"/>
    <property type="match status" value="1"/>
</dbReference>
<keyword evidence="6" id="KW-0010">Activator</keyword>
<comment type="subcellular location">
    <subcellularLocation>
        <location evidence="1 6">Nucleus</location>
    </subcellularLocation>
</comment>
<comment type="subunit">
    <text evidence="6">Component of the Mediator complex.</text>
</comment>
<keyword evidence="6" id="KW-0805">Transcription regulation</keyword>
<protein>
    <recommendedName>
        <fullName evidence="3 6">Mediator of RNA polymerase II transcription subunit 20</fullName>
    </recommendedName>
    <alternativeName>
        <fullName evidence="5 6">Mediator complex subunit 20</fullName>
    </alternativeName>
</protein>
<dbReference type="GO" id="GO:0006357">
    <property type="term" value="P:regulation of transcription by RNA polymerase II"/>
    <property type="evidence" value="ECO:0007669"/>
    <property type="project" value="InterPro"/>
</dbReference>
<evidence type="ECO:0000256" key="1">
    <source>
        <dbReference type="ARBA" id="ARBA00004123"/>
    </source>
</evidence>
<comment type="function">
    <text evidence="6">Component of the Mediator complex, a coactivator involved in the regulated transcription of nearly all RNA polymerase II-dependent genes. Mediator functions as a bridge to convey information from gene-specific regulatory proteins to the basal RNA polymerase II transcription machinery. Mediator is recruited to promoters by direct interactions with regulatory proteins and serves as a scaffold for the assembly of a functional preinitiation complex with RNA polymerase II and the general transcription factors.</text>
</comment>
<evidence type="ECO:0000256" key="5">
    <source>
        <dbReference type="ARBA" id="ARBA00031954"/>
    </source>
</evidence>
<dbReference type="GO" id="GO:0003713">
    <property type="term" value="F:transcription coactivator activity"/>
    <property type="evidence" value="ECO:0007669"/>
    <property type="project" value="TreeGrafter"/>
</dbReference>
<evidence type="ECO:0000256" key="2">
    <source>
        <dbReference type="ARBA" id="ARBA00010743"/>
    </source>
</evidence>
<dbReference type="AlphaFoldDB" id="A0AAF3ETW2"/>
<evidence type="ECO:0000313" key="7">
    <source>
        <dbReference type="Proteomes" id="UP000887575"/>
    </source>
</evidence>
<dbReference type="Proteomes" id="UP000887575">
    <property type="component" value="Unassembled WGS sequence"/>
</dbReference>
<proteinExistence type="inferred from homology"/>
<keyword evidence="4 6" id="KW-0539">Nucleus</keyword>
<dbReference type="GO" id="GO:0016592">
    <property type="term" value="C:mediator complex"/>
    <property type="evidence" value="ECO:0007669"/>
    <property type="project" value="InterPro"/>
</dbReference>
<evidence type="ECO:0000313" key="8">
    <source>
        <dbReference type="WBParaSite" id="MBELARI_LOCUS17603"/>
    </source>
</evidence>
<dbReference type="WBParaSite" id="MBELARI_LOCUS17603">
    <property type="protein sequence ID" value="MBELARI_LOCUS17603"/>
    <property type="gene ID" value="MBELARI_LOCUS17603"/>
</dbReference>
<evidence type="ECO:0000256" key="3">
    <source>
        <dbReference type="ARBA" id="ARBA00019690"/>
    </source>
</evidence>